<comment type="domain">
    <text evidence="7">The HXXXXD motif is essential for acyltransferase activity and may constitute the binding site for the phosphate moiety of the glycerol-3-phosphate.</text>
</comment>
<dbReference type="PANTHER" id="PTHR10434:SF64">
    <property type="entry name" value="1-ACYL-SN-GLYCEROL-3-PHOSPHATE ACYLTRANSFERASE-RELATED"/>
    <property type="match status" value="1"/>
</dbReference>
<dbReference type="Pfam" id="PF01553">
    <property type="entry name" value="Acyltransferase"/>
    <property type="match status" value="1"/>
</dbReference>
<evidence type="ECO:0000256" key="8">
    <source>
        <dbReference type="SAM" id="Phobius"/>
    </source>
</evidence>
<evidence type="ECO:0000256" key="6">
    <source>
        <dbReference type="ARBA" id="ARBA00023315"/>
    </source>
</evidence>
<evidence type="ECO:0000256" key="1">
    <source>
        <dbReference type="ARBA" id="ARBA00005189"/>
    </source>
</evidence>
<feature type="domain" description="Phospholipid/glycerol acyltransferase" evidence="9">
    <location>
        <begin position="72"/>
        <end position="186"/>
    </location>
</feature>
<dbReference type="EC" id="2.3.1.51" evidence="7"/>
<dbReference type="Proteomes" id="UP000279029">
    <property type="component" value="Chromosome"/>
</dbReference>
<keyword evidence="5 7" id="KW-0443">Lipid metabolism</keyword>
<dbReference type="GO" id="GO:0016020">
    <property type="term" value="C:membrane"/>
    <property type="evidence" value="ECO:0007669"/>
    <property type="project" value="InterPro"/>
</dbReference>
<evidence type="ECO:0000313" key="11">
    <source>
        <dbReference type="Proteomes" id="UP000279029"/>
    </source>
</evidence>
<comment type="similarity">
    <text evidence="2 7">Belongs to the 1-acyl-sn-glycerol-3-phosphate acyltransferase family.</text>
</comment>
<dbReference type="SMART" id="SM00563">
    <property type="entry name" value="PlsC"/>
    <property type="match status" value="1"/>
</dbReference>
<evidence type="ECO:0000256" key="5">
    <source>
        <dbReference type="ARBA" id="ARBA00023098"/>
    </source>
</evidence>
<keyword evidence="8" id="KW-0812">Transmembrane</keyword>
<evidence type="ECO:0000256" key="7">
    <source>
        <dbReference type="RuleBase" id="RU361267"/>
    </source>
</evidence>
<dbReference type="InterPro" id="IPR002123">
    <property type="entry name" value="Plipid/glycerol_acylTrfase"/>
</dbReference>
<name>A0A3P7S0E4_9FIRM</name>
<evidence type="ECO:0000313" key="10">
    <source>
        <dbReference type="EMBL" id="VDN48212.1"/>
    </source>
</evidence>
<dbReference type="EMBL" id="LR130778">
    <property type="protein sequence ID" value="VDN48212.1"/>
    <property type="molecule type" value="Genomic_DNA"/>
</dbReference>
<sequence>MRRILILLFFFFSFTLSLPLLIIGMLIGKFNRKLAMSIAGYYTRYLAWGLMSLAGVHFVATGMEHLDPKDHYLFASNHRGLLDTPTLVLYANKPLSFVSKKEMAKVPILKQWMDMFGCLFLDREDSRSAVKTILKGIENLKSGDNLAIYPQGTRSRLDEFLPFKQGSFKLALKSGVKVVPVAIKGTDVVLENNGFNVKPAKVYVHFFEPIDLDTWDEDSKKHCATIIGDQIKAKYQQFGDCTL</sequence>
<reference evidence="10 11" key="1">
    <citation type="submission" date="2018-09" db="EMBL/GenBank/DDBJ databases">
        <authorList>
            <person name="Postec A."/>
        </authorList>
    </citation>
    <scope>NUCLEOTIDE SEQUENCE [LARGE SCALE GENOMIC DNA]</scope>
    <source>
        <strain evidence="10">70B-A</strain>
    </source>
</reference>
<evidence type="ECO:0000256" key="3">
    <source>
        <dbReference type="ARBA" id="ARBA00022516"/>
    </source>
</evidence>
<comment type="pathway">
    <text evidence="1">Lipid metabolism.</text>
</comment>
<feature type="transmembrane region" description="Helical" evidence="8">
    <location>
        <begin position="6"/>
        <end position="27"/>
    </location>
</feature>
<keyword evidence="8" id="KW-1133">Transmembrane helix</keyword>
<dbReference type="KEGG" id="cbar:PATL70BA_2319"/>
<keyword evidence="3 7" id="KW-0444">Lipid biosynthesis</keyword>
<gene>
    <name evidence="10" type="ORF">PATL70BA_2319</name>
</gene>
<dbReference type="PANTHER" id="PTHR10434">
    <property type="entry name" value="1-ACYL-SN-GLYCEROL-3-PHOSPHATE ACYLTRANSFERASE"/>
    <property type="match status" value="1"/>
</dbReference>
<keyword evidence="8" id="KW-0472">Membrane</keyword>
<dbReference type="NCBIfam" id="TIGR00530">
    <property type="entry name" value="AGP_acyltrn"/>
    <property type="match status" value="1"/>
</dbReference>
<evidence type="ECO:0000256" key="2">
    <source>
        <dbReference type="ARBA" id="ARBA00008655"/>
    </source>
</evidence>
<protein>
    <recommendedName>
        <fullName evidence="7">1-acyl-sn-glycerol-3-phosphate acyltransferase</fullName>
        <ecNumber evidence="7">2.3.1.51</ecNumber>
    </recommendedName>
</protein>
<keyword evidence="6 7" id="KW-0012">Acyltransferase</keyword>
<dbReference type="GO" id="GO:0003841">
    <property type="term" value="F:1-acylglycerol-3-phosphate O-acyltransferase activity"/>
    <property type="evidence" value="ECO:0007669"/>
    <property type="project" value="UniProtKB-UniRule"/>
</dbReference>
<evidence type="ECO:0000256" key="4">
    <source>
        <dbReference type="ARBA" id="ARBA00022679"/>
    </source>
</evidence>
<proteinExistence type="inferred from homology"/>
<keyword evidence="11" id="KW-1185">Reference proteome</keyword>
<dbReference type="SUPFAM" id="SSF69593">
    <property type="entry name" value="Glycerol-3-phosphate (1)-acyltransferase"/>
    <property type="match status" value="1"/>
</dbReference>
<dbReference type="InterPro" id="IPR004552">
    <property type="entry name" value="AGP_acyltrans"/>
</dbReference>
<accession>A0A3P7S0E4</accession>
<evidence type="ECO:0000259" key="9">
    <source>
        <dbReference type="SMART" id="SM00563"/>
    </source>
</evidence>
<keyword evidence="4 7" id="KW-0808">Transferase</keyword>
<dbReference type="AlphaFoldDB" id="A0A3P7S0E4"/>
<organism evidence="10 11">
    <name type="scientific">Petrocella atlantisensis</name>
    <dbReference type="NCBI Taxonomy" id="2173034"/>
    <lineage>
        <taxon>Bacteria</taxon>
        <taxon>Bacillati</taxon>
        <taxon>Bacillota</taxon>
        <taxon>Clostridia</taxon>
        <taxon>Lachnospirales</taxon>
        <taxon>Vallitaleaceae</taxon>
        <taxon>Petrocella</taxon>
    </lineage>
</organism>
<keyword evidence="7" id="KW-1208">Phospholipid metabolism</keyword>
<comment type="catalytic activity">
    <reaction evidence="7">
        <text>a 1-acyl-sn-glycero-3-phosphate + an acyl-CoA = a 1,2-diacyl-sn-glycero-3-phosphate + CoA</text>
        <dbReference type="Rhea" id="RHEA:19709"/>
        <dbReference type="ChEBI" id="CHEBI:57287"/>
        <dbReference type="ChEBI" id="CHEBI:57970"/>
        <dbReference type="ChEBI" id="CHEBI:58342"/>
        <dbReference type="ChEBI" id="CHEBI:58608"/>
        <dbReference type="EC" id="2.3.1.51"/>
    </reaction>
</comment>
<dbReference type="GO" id="GO:0006654">
    <property type="term" value="P:phosphatidic acid biosynthetic process"/>
    <property type="evidence" value="ECO:0007669"/>
    <property type="project" value="TreeGrafter"/>
</dbReference>
<dbReference type="CDD" id="cd07989">
    <property type="entry name" value="LPLAT_AGPAT-like"/>
    <property type="match status" value="1"/>
</dbReference>
<keyword evidence="7" id="KW-0594">Phospholipid biosynthesis</keyword>